<organism evidence="3 4">
    <name type="scientific">Streptomyces katrae</name>
    <dbReference type="NCBI Taxonomy" id="68223"/>
    <lineage>
        <taxon>Bacteria</taxon>
        <taxon>Bacillati</taxon>
        <taxon>Actinomycetota</taxon>
        <taxon>Actinomycetes</taxon>
        <taxon>Kitasatosporales</taxon>
        <taxon>Streptomycetaceae</taxon>
        <taxon>Streptomyces</taxon>
    </lineage>
</organism>
<dbReference type="InterPro" id="IPR012223">
    <property type="entry name" value="TEII"/>
</dbReference>
<evidence type="ECO:0000313" key="4">
    <source>
        <dbReference type="Proteomes" id="UP001223390"/>
    </source>
</evidence>
<dbReference type="SUPFAM" id="SSF53474">
    <property type="entry name" value="alpha/beta-Hydrolases"/>
    <property type="match status" value="1"/>
</dbReference>
<dbReference type="InterPro" id="IPR001031">
    <property type="entry name" value="Thioesterase"/>
</dbReference>
<name>A0ABT7H634_9ACTN</name>
<feature type="domain" description="Thioesterase" evidence="2">
    <location>
        <begin position="26"/>
        <end position="246"/>
    </location>
</feature>
<dbReference type="RefSeq" id="WP_285346765.1">
    <property type="nucleotide sequence ID" value="NZ_JASITI010000109.1"/>
</dbReference>
<reference evidence="3 4" key="1">
    <citation type="submission" date="2023-05" db="EMBL/GenBank/DDBJ databases">
        <title>Sequencing and Assembly of Streptomyces sp. NP73.</title>
        <authorList>
            <person name="Konwar A.N."/>
            <person name="Saikia K."/>
            <person name="Thakur D."/>
        </authorList>
    </citation>
    <scope>NUCLEOTIDE SEQUENCE [LARGE SCALE GENOMIC DNA]</scope>
    <source>
        <strain evidence="3 4">NP73</strain>
    </source>
</reference>
<keyword evidence="4" id="KW-1185">Reference proteome</keyword>
<dbReference type="GO" id="GO:0016787">
    <property type="term" value="F:hydrolase activity"/>
    <property type="evidence" value="ECO:0007669"/>
    <property type="project" value="UniProtKB-KW"/>
</dbReference>
<dbReference type="PANTHER" id="PTHR11487">
    <property type="entry name" value="THIOESTERASE"/>
    <property type="match status" value="1"/>
</dbReference>
<evidence type="ECO:0000256" key="1">
    <source>
        <dbReference type="ARBA" id="ARBA00007169"/>
    </source>
</evidence>
<dbReference type="PANTHER" id="PTHR11487:SF0">
    <property type="entry name" value="S-ACYL FATTY ACID SYNTHASE THIOESTERASE, MEDIUM CHAIN"/>
    <property type="match status" value="1"/>
</dbReference>
<gene>
    <name evidence="3" type="ORF">QEZ40_000631</name>
</gene>
<protein>
    <submittedName>
        <fullName evidence="3">Alpha/beta fold hydrolase</fullName>
    </submittedName>
</protein>
<comment type="caution">
    <text evidence="3">The sequence shown here is derived from an EMBL/GenBank/DDBJ whole genome shotgun (WGS) entry which is preliminary data.</text>
</comment>
<keyword evidence="3" id="KW-0378">Hydrolase</keyword>
<evidence type="ECO:0000313" key="3">
    <source>
        <dbReference type="EMBL" id="MDK9501353.1"/>
    </source>
</evidence>
<dbReference type="Gene3D" id="3.40.50.1820">
    <property type="entry name" value="alpha/beta hydrolase"/>
    <property type="match status" value="1"/>
</dbReference>
<dbReference type="EMBL" id="JASITI010000109">
    <property type="protein sequence ID" value="MDK9501353.1"/>
    <property type="molecule type" value="Genomic_DNA"/>
</dbReference>
<proteinExistence type="inferred from homology"/>
<evidence type="ECO:0000259" key="2">
    <source>
        <dbReference type="Pfam" id="PF00975"/>
    </source>
</evidence>
<dbReference type="Pfam" id="PF00975">
    <property type="entry name" value="Thioesterase"/>
    <property type="match status" value="1"/>
</dbReference>
<sequence>MTVQSAELVSEAPYIWRARRPDSRHRLICFPHAGAGATAYADWVPLLPPGIELVAVQLPGRQNRIVEEPFTEVAPLVQTLVHALRPVLGGSFSFFGHSCGAALAFELAKALRARGGPVPEALFLSAQPAPGATGIRPLYDLPDEEFHEAMTALGGIDEEIAADEFVMASLLPVLRADFTLWERHRTAPDAPLDCPITVIAGDGDPRAPKESVEGWRDQTTGAFEVHFQPGGHFYFMDSPAGVVDLIAERVPAAPEPGRTV</sequence>
<comment type="similarity">
    <text evidence="1">Belongs to the thioesterase family.</text>
</comment>
<dbReference type="InterPro" id="IPR029058">
    <property type="entry name" value="AB_hydrolase_fold"/>
</dbReference>
<accession>A0ABT7H634</accession>
<dbReference type="Proteomes" id="UP001223390">
    <property type="component" value="Unassembled WGS sequence"/>
</dbReference>